<organism evidence="3 4">
    <name type="scientific">Cucurbita moschata</name>
    <name type="common">Winter crookneck squash</name>
    <name type="synonym">Cucurbita pepo var. moschata</name>
    <dbReference type="NCBI Taxonomy" id="3662"/>
    <lineage>
        <taxon>Eukaryota</taxon>
        <taxon>Viridiplantae</taxon>
        <taxon>Streptophyta</taxon>
        <taxon>Embryophyta</taxon>
        <taxon>Tracheophyta</taxon>
        <taxon>Spermatophyta</taxon>
        <taxon>Magnoliopsida</taxon>
        <taxon>eudicotyledons</taxon>
        <taxon>Gunneridae</taxon>
        <taxon>Pentapetalae</taxon>
        <taxon>rosids</taxon>
        <taxon>fabids</taxon>
        <taxon>Cucurbitales</taxon>
        <taxon>Cucurbitaceae</taxon>
        <taxon>Cucurbiteae</taxon>
        <taxon>Cucurbita</taxon>
    </lineage>
</organism>
<dbReference type="KEGG" id="cmos:111433709"/>
<name>A0A6J1EIM4_CUCMO</name>
<feature type="region of interest" description="Disordered" evidence="2">
    <location>
        <begin position="422"/>
        <end position="471"/>
    </location>
</feature>
<evidence type="ECO:0000313" key="3">
    <source>
        <dbReference type="Proteomes" id="UP000504609"/>
    </source>
</evidence>
<feature type="region of interest" description="Disordered" evidence="2">
    <location>
        <begin position="75"/>
        <end position="107"/>
    </location>
</feature>
<keyword evidence="3" id="KW-1185">Reference proteome</keyword>
<accession>A0A6J1EIM4</accession>
<evidence type="ECO:0000256" key="2">
    <source>
        <dbReference type="SAM" id="MobiDB-lite"/>
    </source>
</evidence>
<feature type="region of interest" description="Disordered" evidence="2">
    <location>
        <begin position="1"/>
        <end position="28"/>
    </location>
</feature>
<protein>
    <submittedName>
        <fullName evidence="4">Protein NETWORKED 1B-like</fullName>
    </submittedName>
</protein>
<dbReference type="AlphaFoldDB" id="A0A6J1EIM4"/>
<evidence type="ECO:0000313" key="4">
    <source>
        <dbReference type="RefSeq" id="XP_022926633.1"/>
    </source>
</evidence>
<dbReference type="RefSeq" id="XP_022926633.1">
    <property type="nucleotide sequence ID" value="XM_023070865.1"/>
</dbReference>
<dbReference type="PANTHER" id="PTHR31071">
    <property type="entry name" value="GB|AAF24581.1"/>
    <property type="match status" value="1"/>
</dbReference>
<feature type="compositionally biased region" description="Polar residues" evidence="2">
    <location>
        <begin position="455"/>
        <end position="465"/>
    </location>
</feature>
<keyword evidence="1" id="KW-0175">Coiled coil</keyword>
<dbReference type="PANTHER" id="PTHR31071:SF2">
    <property type="entry name" value="ACTIN CYTOSKELETON-REGULATORY COMPLEX PAN-LIKE PROTEIN"/>
    <property type="match status" value="1"/>
</dbReference>
<dbReference type="InterPro" id="IPR043424">
    <property type="entry name" value="BLT-like"/>
</dbReference>
<dbReference type="Proteomes" id="UP000504609">
    <property type="component" value="Unplaced"/>
</dbReference>
<feature type="compositionally biased region" description="Basic and acidic residues" evidence="2">
    <location>
        <begin position="96"/>
        <end position="107"/>
    </location>
</feature>
<sequence>MDLTPTENSPARPRRRTPRFLRSPGARRFNFGVPMTPLLRWKLDDRHGSRSRSRVQFQARKLAAGLWHLHYKEISSGNGGGRRVSQGEIRHRRRDRSRDDGGVEAEQRLQRRGCLDSSKKAIKIKAAAAEYWNPEAPEAAETAELGRFRSHRGGGEQPFTKASAASDVKQELAVAQTRICKLESQKRKSKKKIEYLKGKLEENRAMWKNRRHVKVDELCQEKETNHRTEVLNANLEKELGEAKENAKKYKQEYEKEKRNRELLEEVCAEMAKQIVGDKAKVEALKMESMKLCEEVEEERNMLQMAEVWREERIQMKLIDAKVALEDKYVQMNKLITDLENFLMSRSEKLDEMEMKRGELIHEAAKSVDIKEIEGFLYEPQKQSLVLSLLEDLKEATKLEEECEEINDNPVEKECIPERKTENVENPMEDSSKKKANGRFGNGRVWSEGGELKGSDTATQRNSQNPHIKRGTHGCIEWPRGIQKNCFKNNTLDARIQTQKSQLRHVLKHK</sequence>
<dbReference type="GeneID" id="111433709"/>
<dbReference type="SMR" id="A0A6J1EIM4"/>
<feature type="coiled-coil region" evidence="1">
    <location>
        <begin position="225"/>
        <end position="301"/>
    </location>
</feature>
<evidence type="ECO:0000256" key="1">
    <source>
        <dbReference type="SAM" id="Coils"/>
    </source>
</evidence>
<proteinExistence type="predicted"/>
<gene>
    <name evidence="4" type="primary">LOC111433709</name>
</gene>
<reference evidence="4" key="1">
    <citation type="submission" date="2025-08" db="UniProtKB">
        <authorList>
            <consortium name="RefSeq"/>
        </authorList>
    </citation>
    <scope>IDENTIFICATION</scope>
    <source>
        <tissue evidence="4">Young leaves</tissue>
    </source>
</reference>